<protein>
    <submittedName>
        <fullName evidence="1">Uncharacterized protein</fullName>
    </submittedName>
</protein>
<reference evidence="1 2" key="1">
    <citation type="journal article" date="2019" name="Sci. Rep.">
        <title>Orb-weaving spider Araneus ventricosus genome elucidates the spidroin gene catalogue.</title>
        <authorList>
            <person name="Kono N."/>
            <person name="Nakamura H."/>
            <person name="Ohtoshi R."/>
            <person name="Moran D.A.P."/>
            <person name="Shinohara A."/>
            <person name="Yoshida Y."/>
            <person name="Fujiwara M."/>
            <person name="Mori M."/>
            <person name="Tomita M."/>
            <person name="Arakawa K."/>
        </authorList>
    </citation>
    <scope>NUCLEOTIDE SEQUENCE [LARGE SCALE GENOMIC DNA]</scope>
</reference>
<evidence type="ECO:0000313" key="2">
    <source>
        <dbReference type="Proteomes" id="UP000499080"/>
    </source>
</evidence>
<dbReference type="PANTHER" id="PTHR46114:SF1">
    <property type="entry name" value="ZAD DOMAIN-CONTAINING PROTEIN"/>
    <property type="match status" value="1"/>
</dbReference>
<dbReference type="EMBL" id="BGPR01005432">
    <property type="protein sequence ID" value="GBN10126.1"/>
    <property type="molecule type" value="Genomic_DNA"/>
</dbReference>
<organism evidence="1 2">
    <name type="scientific">Araneus ventricosus</name>
    <name type="common">Orbweaver spider</name>
    <name type="synonym">Epeira ventricosa</name>
    <dbReference type="NCBI Taxonomy" id="182803"/>
    <lineage>
        <taxon>Eukaryota</taxon>
        <taxon>Metazoa</taxon>
        <taxon>Ecdysozoa</taxon>
        <taxon>Arthropoda</taxon>
        <taxon>Chelicerata</taxon>
        <taxon>Arachnida</taxon>
        <taxon>Araneae</taxon>
        <taxon>Araneomorphae</taxon>
        <taxon>Entelegynae</taxon>
        <taxon>Araneoidea</taxon>
        <taxon>Araneidae</taxon>
        <taxon>Araneus</taxon>
    </lineage>
</organism>
<name>A0A4Y2L954_ARAVE</name>
<accession>A0A4Y2L954</accession>
<sequence>MDWSEPRWHLTDCYFCMTSTVGFSSKTWTTGPSSFTDDGEEYPADLVHRQPPLVTQPELNDLVRDLELPKSKSQLLGSRLQHRNLLEKGVKISSYRIRQSTLKLLFSEDEGLLFCPNSNELMIELKMPCDSHKWRLFTDSSKKSLKVVLLASGNDLPSVPVVYSVDMKETRENISRILDKICYHDYNWRLCAGIKVVALLTGLQTGYTRYCCFLCEWGIGVRDKHHIVRKWPCRETFIPGQKNVVHDPLVLKVNMYLPTLYIRLGLINQFVKAMDKTGDGFKYLRTKFSRFSEAKIKEIIFVGPRSDNFLKIRRL</sequence>
<proteinExistence type="predicted"/>
<keyword evidence="2" id="KW-1185">Reference proteome</keyword>
<dbReference type="Proteomes" id="UP000499080">
    <property type="component" value="Unassembled WGS sequence"/>
</dbReference>
<comment type="caution">
    <text evidence="1">The sequence shown here is derived from an EMBL/GenBank/DDBJ whole genome shotgun (WGS) entry which is preliminary data.</text>
</comment>
<evidence type="ECO:0000313" key="1">
    <source>
        <dbReference type="EMBL" id="GBN10126.1"/>
    </source>
</evidence>
<dbReference type="AlphaFoldDB" id="A0A4Y2L954"/>
<dbReference type="PANTHER" id="PTHR46114">
    <property type="entry name" value="APPLE DOMAIN-CONTAINING PROTEIN"/>
    <property type="match status" value="1"/>
</dbReference>
<gene>
    <name evidence="1" type="ORF">AVEN_214036_1</name>
</gene>
<dbReference type="OrthoDB" id="6729334at2759"/>